<dbReference type="RefSeq" id="WP_099306237.1">
    <property type="nucleotide sequence ID" value="NZ_PDVP01000004.1"/>
</dbReference>
<dbReference type="InterPro" id="IPR036249">
    <property type="entry name" value="Thioredoxin-like_sf"/>
</dbReference>
<dbReference type="CDD" id="cd02976">
    <property type="entry name" value="NrdH"/>
    <property type="match status" value="1"/>
</dbReference>
<dbReference type="InterPro" id="IPR011767">
    <property type="entry name" value="GLR_AS"/>
</dbReference>
<dbReference type="PROSITE" id="PS51354">
    <property type="entry name" value="GLUTAREDOXIN_2"/>
    <property type="match status" value="1"/>
</dbReference>
<dbReference type="SUPFAM" id="SSF52833">
    <property type="entry name" value="Thioredoxin-like"/>
    <property type="match status" value="1"/>
</dbReference>
<dbReference type="InterPro" id="IPR002109">
    <property type="entry name" value="Glutaredoxin"/>
</dbReference>
<gene>
    <name evidence="5" type="ORF">CSC94_10265</name>
</gene>
<feature type="transmembrane region" description="Helical" evidence="2">
    <location>
        <begin position="374"/>
        <end position="393"/>
    </location>
</feature>
<feature type="transmembrane region" description="Helical" evidence="2">
    <location>
        <begin position="236"/>
        <end position="258"/>
    </location>
</feature>
<dbReference type="OrthoDB" id="9798180at2"/>
<dbReference type="Proteomes" id="UP000221168">
    <property type="component" value="Unassembled WGS sequence"/>
</dbReference>
<dbReference type="EMBL" id="PDVP01000004">
    <property type="protein sequence ID" value="PHP67410.1"/>
    <property type="molecule type" value="Genomic_DNA"/>
</dbReference>
<feature type="transmembrane region" description="Helical" evidence="2">
    <location>
        <begin position="182"/>
        <end position="201"/>
    </location>
</feature>
<evidence type="ECO:0000256" key="2">
    <source>
        <dbReference type="SAM" id="Phobius"/>
    </source>
</evidence>
<comment type="caution">
    <text evidence="5">The sequence shown here is derived from an EMBL/GenBank/DDBJ whole genome shotgun (WGS) entry which is preliminary data.</text>
</comment>
<sequence>MRFFPIAPLIVLLAALLVPLPATAQDPAATTIPVSVFWKPGCPYCVRAKTYLAALAASDDSLRIEYLDISGSAEARLGFIRASDFFGYDPPGVPLIVIGGQSILGYDSDGTTGKEILAAVRACRRGPCPTLAALLAGDATGAEPADAPKPPPATVSVPLVGEIDPGTYSLPALTIVLAAIDGFNPCAMWILVFLIGLLAGMQDRLRMWILGGAFLLTSGLVYFGFLAAWLNLFLMLGAIVWVRLAVGAVALASGAYYLRDFVKNTAAECAVTSPQQRLRIIHALKASVGEKRFLLALAGIMVLAAAVNLVEFFCSAGIPAVFTQVLAVNDLPAWQHYALIGLYVVVFMLDDAAIFVLAMFTLAATGMTTRYLRFSHLAGGIVMTAIGVLLLFAPDWLAFAG</sequence>
<keyword evidence="2" id="KW-0472">Membrane</keyword>
<keyword evidence="6" id="KW-1185">Reference proteome</keyword>
<organism evidence="5 6">
    <name type="scientific">Zhengella mangrovi</name>
    <dbReference type="NCBI Taxonomy" id="1982044"/>
    <lineage>
        <taxon>Bacteria</taxon>
        <taxon>Pseudomonadati</taxon>
        <taxon>Pseudomonadota</taxon>
        <taxon>Alphaproteobacteria</taxon>
        <taxon>Hyphomicrobiales</taxon>
        <taxon>Notoacmeibacteraceae</taxon>
        <taxon>Zhengella</taxon>
    </lineage>
</organism>
<feature type="chain" id="PRO_5013854415" description="Glutaredoxin 1" evidence="3">
    <location>
        <begin position="25"/>
        <end position="401"/>
    </location>
</feature>
<evidence type="ECO:0000313" key="6">
    <source>
        <dbReference type="Proteomes" id="UP000221168"/>
    </source>
</evidence>
<feature type="domain" description="Glutaredoxin" evidence="4">
    <location>
        <begin position="34"/>
        <end position="103"/>
    </location>
</feature>
<name>A0A2G1QPM4_9HYPH</name>
<proteinExistence type="predicted"/>
<keyword evidence="3" id="KW-0732">Signal</keyword>
<dbReference type="AlphaFoldDB" id="A0A2G1QPM4"/>
<dbReference type="Gene3D" id="3.40.30.10">
    <property type="entry name" value="Glutaredoxin"/>
    <property type="match status" value="1"/>
</dbReference>
<feature type="transmembrane region" description="Helical" evidence="2">
    <location>
        <begin position="293"/>
        <end position="318"/>
    </location>
</feature>
<accession>A0A2G1QPM4</accession>
<evidence type="ECO:0000259" key="4">
    <source>
        <dbReference type="Pfam" id="PF00462"/>
    </source>
</evidence>
<feature type="transmembrane region" description="Helical" evidence="2">
    <location>
        <begin position="208"/>
        <end position="230"/>
    </location>
</feature>
<evidence type="ECO:0000256" key="1">
    <source>
        <dbReference type="ARBA" id="ARBA00015343"/>
    </source>
</evidence>
<feature type="transmembrane region" description="Helical" evidence="2">
    <location>
        <begin position="338"/>
        <end position="362"/>
    </location>
</feature>
<dbReference type="Pfam" id="PF00462">
    <property type="entry name" value="Glutaredoxin"/>
    <property type="match status" value="1"/>
</dbReference>
<feature type="signal peptide" evidence="3">
    <location>
        <begin position="1"/>
        <end position="24"/>
    </location>
</feature>
<evidence type="ECO:0000256" key="3">
    <source>
        <dbReference type="SAM" id="SignalP"/>
    </source>
</evidence>
<keyword evidence="2" id="KW-0812">Transmembrane</keyword>
<reference evidence="5 6" key="1">
    <citation type="submission" date="2017-10" db="EMBL/GenBank/DDBJ databases">
        <title>Sedimentibacterium mangrovi gen. nov., sp. nov., a novel member of family Phyllobacteriacea isolated from mangrove sediment.</title>
        <authorList>
            <person name="Liao H."/>
            <person name="Tian Y."/>
        </authorList>
    </citation>
    <scope>NUCLEOTIDE SEQUENCE [LARGE SCALE GENOMIC DNA]</scope>
    <source>
        <strain evidence="5 6">X9-2-2</strain>
    </source>
</reference>
<evidence type="ECO:0000313" key="5">
    <source>
        <dbReference type="EMBL" id="PHP67410.1"/>
    </source>
</evidence>
<protein>
    <recommendedName>
        <fullName evidence="1">Glutaredoxin 1</fullName>
    </recommendedName>
</protein>
<dbReference type="PROSITE" id="PS00195">
    <property type="entry name" value="GLUTAREDOXIN_1"/>
    <property type="match status" value="1"/>
</dbReference>
<keyword evidence="2" id="KW-1133">Transmembrane helix</keyword>